<evidence type="ECO:0000313" key="3">
    <source>
        <dbReference type="Proteomes" id="UP001500683"/>
    </source>
</evidence>
<evidence type="ECO:0000256" key="1">
    <source>
        <dbReference type="SAM" id="MobiDB-lite"/>
    </source>
</evidence>
<gene>
    <name evidence="2" type="ORF">GCM10022214_61930</name>
</gene>
<accession>A0ABP7WMD6</accession>
<protein>
    <recommendedName>
        <fullName evidence="4">SGNH/GDSL hydrolase family protein</fullName>
    </recommendedName>
</protein>
<dbReference type="Proteomes" id="UP001500683">
    <property type="component" value="Unassembled WGS sequence"/>
</dbReference>
<dbReference type="InterPro" id="IPR017853">
    <property type="entry name" value="GH"/>
</dbReference>
<dbReference type="EMBL" id="BAAAZG010000047">
    <property type="protein sequence ID" value="GAA4092099.1"/>
    <property type="molecule type" value="Genomic_DNA"/>
</dbReference>
<dbReference type="RefSeq" id="WP_344954660.1">
    <property type="nucleotide sequence ID" value="NZ_BAAAZG010000047.1"/>
</dbReference>
<evidence type="ECO:0008006" key="4">
    <source>
        <dbReference type="Google" id="ProtNLM"/>
    </source>
</evidence>
<organism evidence="2 3">
    <name type="scientific">Actinomadura miaoliensis</name>
    <dbReference type="NCBI Taxonomy" id="430685"/>
    <lineage>
        <taxon>Bacteria</taxon>
        <taxon>Bacillati</taxon>
        <taxon>Actinomycetota</taxon>
        <taxon>Actinomycetes</taxon>
        <taxon>Streptosporangiales</taxon>
        <taxon>Thermomonosporaceae</taxon>
        <taxon>Actinomadura</taxon>
    </lineage>
</organism>
<name>A0ABP7WMD6_9ACTN</name>
<evidence type="ECO:0000313" key="2">
    <source>
        <dbReference type="EMBL" id="GAA4092099.1"/>
    </source>
</evidence>
<feature type="region of interest" description="Disordered" evidence="1">
    <location>
        <begin position="283"/>
        <end position="307"/>
    </location>
</feature>
<keyword evidence="3" id="KW-1185">Reference proteome</keyword>
<proteinExistence type="predicted"/>
<dbReference type="SUPFAM" id="SSF51445">
    <property type="entry name" value="(Trans)glycosidases"/>
    <property type="match status" value="1"/>
</dbReference>
<sequence>MRVRSGVAAAVTLAVLVTGLVAGLVVHARRGPSDSGGSYRGPPATPGGPAARPGGTRHLALNTAPHDFARLRALGYDVVDVKPDEWPVRGVPDGMRALLWVGNSTCGPFELPFEEFTAAVRRLAGHPGVYGWYLSDEPNPGACPWVAGEIRRRAEYVRRHAPGQVSFVSLTDWQPMRAVAPARTGVDLVGLDPYPCVRPRPGCDLGEIDRMVRMAGAAGIPRRVIVPVFQTFGQSCADGTYRFRLPTEGQLRAILRRWDRLVPDPPMDVSYSWGRQRKSACPTLADADGRAGRPDLQSVMREHNARR</sequence>
<comment type="caution">
    <text evidence="2">The sequence shown here is derived from an EMBL/GenBank/DDBJ whole genome shotgun (WGS) entry which is preliminary data.</text>
</comment>
<feature type="region of interest" description="Disordered" evidence="1">
    <location>
        <begin position="30"/>
        <end position="56"/>
    </location>
</feature>
<reference evidence="3" key="1">
    <citation type="journal article" date="2019" name="Int. J. Syst. Evol. Microbiol.">
        <title>The Global Catalogue of Microorganisms (GCM) 10K type strain sequencing project: providing services to taxonomists for standard genome sequencing and annotation.</title>
        <authorList>
            <consortium name="The Broad Institute Genomics Platform"/>
            <consortium name="The Broad Institute Genome Sequencing Center for Infectious Disease"/>
            <person name="Wu L."/>
            <person name="Ma J."/>
        </authorList>
    </citation>
    <scope>NUCLEOTIDE SEQUENCE [LARGE SCALE GENOMIC DNA]</scope>
    <source>
        <strain evidence="3">JCM 16702</strain>
    </source>
</reference>
<feature type="compositionally biased region" description="Low complexity" evidence="1">
    <location>
        <begin position="47"/>
        <end position="56"/>
    </location>
</feature>